<feature type="compositionally biased region" description="Basic and acidic residues" evidence="2">
    <location>
        <begin position="426"/>
        <end position="439"/>
    </location>
</feature>
<dbReference type="EMBL" id="JARJCM010000010">
    <property type="protein sequence ID" value="KAJ7043244.1"/>
    <property type="molecule type" value="Genomic_DNA"/>
</dbReference>
<sequence>MSYTLGGGRIDEPKKTKASQGVQCQICFTSLDALSLPQREQHYNKHFSSEQPIASTSSSKKLPTNDRDESKSPGKRWKDWLVPKGQDKFWYPSQTLPPPNNFTPGLIPLLRTHLNKSHSAGNTRRAVLCYDRSVLVTREVWDASWGCGYRNFLMACTALMDQQIQPMYFPLLDDPISPSVRNLQQWIEDAWKVGFDPDGKEQLKQLVGSKKWIGASDIQCAFTSRGIPSKLVDFDLQKNARGANLLTDWVMEYFSKPHGSVDTRKVTQNTQPRTINDALLGASAVTVTSRMPMILQHAGHSRTIVGYEISKTGLVNLLVFDPSRLPNKRLRQEGIDAFSSTTARRNAPTNNATASSSNGGPSSGKRPATASSSTAGPPPLKRSRLDNRDGNAHAEEEDDDDDVVIISDSRDQNLPGRGSGKLSSPKKVDNNNKKFDDKQQLSTRDVLQFFRLDPKKLERKKAYQILYFPVSEPLSEQEKIRARGLNVYGEKIS</sequence>
<reference evidence="4" key="1">
    <citation type="submission" date="2023-03" db="EMBL/GenBank/DDBJ databases">
        <title>Massive genome expansion in bonnet fungi (Mycena s.s.) driven by repeated elements and novel gene families across ecological guilds.</title>
        <authorList>
            <consortium name="Lawrence Berkeley National Laboratory"/>
            <person name="Harder C.B."/>
            <person name="Miyauchi S."/>
            <person name="Viragh M."/>
            <person name="Kuo A."/>
            <person name="Thoen E."/>
            <person name="Andreopoulos B."/>
            <person name="Lu D."/>
            <person name="Skrede I."/>
            <person name="Drula E."/>
            <person name="Henrissat B."/>
            <person name="Morin E."/>
            <person name="Kohler A."/>
            <person name="Barry K."/>
            <person name="LaButti K."/>
            <person name="Morin E."/>
            <person name="Salamov A."/>
            <person name="Lipzen A."/>
            <person name="Mereny Z."/>
            <person name="Hegedus B."/>
            <person name="Baldrian P."/>
            <person name="Stursova M."/>
            <person name="Weitz H."/>
            <person name="Taylor A."/>
            <person name="Grigoriev I.V."/>
            <person name="Nagy L.G."/>
            <person name="Martin F."/>
            <person name="Kauserud H."/>
        </authorList>
    </citation>
    <scope>NUCLEOTIDE SEQUENCE</scope>
    <source>
        <strain evidence="4">CBHHK200</strain>
    </source>
</reference>
<evidence type="ECO:0000313" key="4">
    <source>
        <dbReference type="EMBL" id="KAJ7043244.1"/>
    </source>
</evidence>
<keyword evidence="1" id="KW-0378">Hydrolase</keyword>
<feature type="region of interest" description="Disordered" evidence="2">
    <location>
        <begin position="337"/>
        <end position="439"/>
    </location>
</feature>
<dbReference type="Gene3D" id="3.90.70.130">
    <property type="match status" value="1"/>
</dbReference>
<accession>A0AAD6TBQ5</accession>
<feature type="compositionally biased region" description="Basic and acidic residues" evidence="2">
    <location>
        <begin position="383"/>
        <end position="394"/>
    </location>
</feature>
<dbReference type="Proteomes" id="UP001218188">
    <property type="component" value="Unassembled WGS sequence"/>
</dbReference>
<dbReference type="GO" id="GO:0016787">
    <property type="term" value="F:hydrolase activity"/>
    <property type="evidence" value="ECO:0007669"/>
    <property type="project" value="UniProtKB-KW"/>
</dbReference>
<keyword evidence="5" id="KW-1185">Reference proteome</keyword>
<name>A0AAD6TBQ5_9AGAR</name>
<evidence type="ECO:0000259" key="3">
    <source>
        <dbReference type="Pfam" id="PF07910"/>
    </source>
</evidence>
<gene>
    <name evidence="4" type="ORF">C8F04DRAFT_34875</name>
</gene>
<feature type="compositionally biased region" description="Polar residues" evidence="2">
    <location>
        <begin position="49"/>
        <end position="62"/>
    </location>
</feature>
<evidence type="ECO:0000313" key="5">
    <source>
        <dbReference type="Proteomes" id="UP001218188"/>
    </source>
</evidence>
<proteinExistence type="predicted"/>
<feature type="compositionally biased region" description="Low complexity" evidence="2">
    <location>
        <begin position="340"/>
        <end position="360"/>
    </location>
</feature>
<comment type="caution">
    <text evidence="4">The sequence shown here is derived from an EMBL/GenBank/DDBJ whole genome shotgun (WGS) entry which is preliminary data.</text>
</comment>
<feature type="domain" description="UFSP1/2/DUB catalytic" evidence="3">
    <location>
        <begin position="136"/>
        <end position="328"/>
    </location>
</feature>
<feature type="region of interest" description="Disordered" evidence="2">
    <location>
        <begin position="44"/>
        <end position="79"/>
    </location>
</feature>
<organism evidence="4 5">
    <name type="scientific">Mycena alexandri</name>
    <dbReference type="NCBI Taxonomy" id="1745969"/>
    <lineage>
        <taxon>Eukaryota</taxon>
        <taxon>Fungi</taxon>
        <taxon>Dikarya</taxon>
        <taxon>Basidiomycota</taxon>
        <taxon>Agaricomycotina</taxon>
        <taxon>Agaricomycetes</taxon>
        <taxon>Agaricomycetidae</taxon>
        <taxon>Agaricales</taxon>
        <taxon>Marasmiineae</taxon>
        <taxon>Mycenaceae</taxon>
        <taxon>Mycena</taxon>
    </lineage>
</organism>
<evidence type="ECO:0000256" key="2">
    <source>
        <dbReference type="SAM" id="MobiDB-lite"/>
    </source>
</evidence>
<protein>
    <submittedName>
        <fullName evidence="4">Peptidase family C78-domain-containing protein</fullName>
    </submittedName>
</protein>
<evidence type="ECO:0000256" key="1">
    <source>
        <dbReference type="ARBA" id="ARBA00022801"/>
    </source>
</evidence>
<dbReference type="InterPro" id="IPR012462">
    <property type="entry name" value="UFSP1/2_DUB_cat"/>
</dbReference>
<feature type="compositionally biased region" description="Basic and acidic residues" evidence="2">
    <location>
        <begin position="63"/>
        <end position="79"/>
    </location>
</feature>
<dbReference type="Pfam" id="PF07910">
    <property type="entry name" value="Peptidase_C78"/>
    <property type="match status" value="1"/>
</dbReference>
<dbReference type="AlphaFoldDB" id="A0AAD6TBQ5"/>